<dbReference type="EMBL" id="UGNX01000001">
    <property type="protein sequence ID" value="STX35501.1"/>
    <property type="molecule type" value="Genomic_DNA"/>
</dbReference>
<name>A0A378ILX7_9GAMM</name>
<evidence type="ECO:0000313" key="2">
    <source>
        <dbReference type="EMBL" id="STX35501.1"/>
    </source>
</evidence>
<dbReference type="EMBL" id="LNXX01000042">
    <property type="protein sequence ID" value="KTC83415.1"/>
    <property type="molecule type" value="Genomic_DNA"/>
</dbReference>
<evidence type="ECO:0000313" key="1">
    <source>
        <dbReference type="EMBL" id="KTC83415.1"/>
    </source>
</evidence>
<protein>
    <submittedName>
        <fullName evidence="2">Uncharacterized protein</fullName>
    </submittedName>
</protein>
<evidence type="ECO:0000313" key="4">
    <source>
        <dbReference type="Proteomes" id="UP000255316"/>
    </source>
</evidence>
<evidence type="ECO:0000313" key="3">
    <source>
        <dbReference type="Proteomes" id="UP000054854"/>
    </source>
</evidence>
<keyword evidence="3" id="KW-1185">Reference proteome</keyword>
<organism evidence="2 4">
    <name type="scientific">Legionella cincinnatiensis</name>
    <dbReference type="NCBI Taxonomy" id="28085"/>
    <lineage>
        <taxon>Bacteria</taxon>
        <taxon>Pseudomonadati</taxon>
        <taxon>Pseudomonadota</taxon>
        <taxon>Gammaproteobacteria</taxon>
        <taxon>Legionellales</taxon>
        <taxon>Legionellaceae</taxon>
        <taxon>Legionella</taxon>
    </lineage>
</organism>
<sequence length="231" mass="26271">MQTKLHLEIVNNLKTLKINEDCIQRIMDAVDKMPGKEHVKGALKFLTEITSQKSRRESYYQYSHYFAEYFCTISNLGLFAVAYYYGDYATLAAATFSALSHAIPLQRLHDLDLLGVFIIFGKAISQYKIIMERPEVLAWGTAALGVNIMDTLITRKHLDKIGPAIHVVWHLAAAFALYKFNQAQVEIAENELQNVLEAIPTHQIPGFLQSSYEVISDYIYNFSIQTNCVLQ</sequence>
<dbReference type="Proteomes" id="UP000255316">
    <property type="component" value="Unassembled WGS sequence"/>
</dbReference>
<proteinExistence type="predicted"/>
<dbReference type="Proteomes" id="UP000054854">
    <property type="component" value="Unassembled WGS sequence"/>
</dbReference>
<dbReference type="RefSeq" id="WP_058465262.1">
    <property type="nucleotide sequence ID" value="NZ_CAAAHQ010000005.1"/>
</dbReference>
<accession>A0A378ILX7</accession>
<dbReference type="AlphaFoldDB" id="A0A378ILX7"/>
<reference evidence="1 3" key="1">
    <citation type="submission" date="2015-11" db="EMBL/GenBank/DDBJ databases">
        <title>Genomic analysis of 38 Legionella species identifies large and diverse effector repertoires.</title>
        <authorList>
            <person name="Burstein D."/>
            <person name="Amaro F."/>
            <person name="Zusman T."/>
            <person name="Lifshitz Z."/>
            <person name="Cohen O."/>
            <person name="Gilbert J.A."/>
            <person name="Pupko T."/>
            <person name="Shuman H.A."/>
            <person name="Segal G."/>
        </authorList>
    </citation>
    <scope>NUCLEOTIDE SEQUENCE [LARGE SCALE GENOMIC DNA]</scope>
    <source>
        <strain evidence="1 3">CDC#72-OH-14</strain>
    </source>
</reference>
<reference evidence="2 4" key="2">
    <citation type="submission" date="2018-06" db="EMBL/GenBank/DDBJ databases">
        <authorList>
            <consortium name="Pathogen Informatics"/>
            <person name="Doyle S."/>
        </authorList>
    </citation>
    <scope>NUCLEOTIDE SEQUENCE [LARGE SCALE GENOMIC DNA]</scope>
    <source>
        <strain evidence="2 4">NCTC12438</strain>
    </source>
</reference>
<gene>
    <name evidence="1" type="ORF">Lcin_2102</name>
    <name evidence="2" type="ORF">NCTC12438_02117</name>
</gene>